<accession>A0ABQ2YLF9</accession>
<dbReference type="EMBL" id="BMUT01000007">
    <property type="protein sequence ID" value="GGX86932.1"/>
    <property type="molecule type" value="Genomic_DNA"/>
</dbReference>
<reference evidence="3" key="1">
    <citation type="journal article" date="2019" name="Int. J. Syst. Evol. Microbiol.">
        <title>The Global Catalogue of Microorganisms (GCM) 10K type strain sequencing project: providing services to taxonomists for standard genome sequencing and annotation.</title>
        <authorList>
            <consortium name="The Broad Institute Genomics Platform"/>
            <consortium name="The Broad Institute Genome Sequencing Center for Infectious Disease"/>
            <person name="Wu L."/>
            <person name="Ma J."/>
        </authorList>
    </citation>
    <scope>NUCLEOTIDE SEQUENCE [LARGE SCALE GENOMIC DNA]</scope>
    <source>
        <strain evidence="3">JCM 4586</strain>
    </source>
</reference>
<evidence type="ECO:0000313" key="3">
    <source>
        <dbReference type="Proteomes" id="UP000659223"/>
    </source>
</evidence>
<gene>
    <name evidence="2" type="ORF">GCM10010324_35540</name>
</gene>
<name>A0ABQ2YLF9_9ACTN</name>
<keyword evidence="3" id="KW-1185">Reference proteome</keyword>
<protein>
    <submittedName>
        <fullName evidence="2">Uncharacterized protein</fullName>
    </submittedName>
</protein>
<evidence type="ECO:0000256" key="1">
    <source>
        <dbReference type="SAM" id="MobiDB-lite"/>
    </source>
</evidence>
<dbReference type="Proteomes" id="UP000659223">
    <property type="component" value="Unassembled WGS sequence"/>
</dbReference>
<feature type="region of interest" description="Disordered" evidence="1">
    <location>
        <begin position="157"/>
        <end position="176"/>
    </location>
</feature>
<evidence type="ECO:0000313" key="2">
    <source>
        <dbReference type="EMBL" id="GGX86932.1"/>
    </source>
</evidence>
<proteinExistence type="predicted"/>
<sequence>MATLIARVTDPLLFVDAGRIDLLDQSMADFEPDYSVNGLVDTRPEGAAAAVITATETGDVTVTAELWDGPPQLLADAWQDVAEVQVHWPTGEPMEIGRGNSSLDEEPSLPLPGPGDYRIRVSGRHRDEPEPRDDDAPVEEYLIQVWAAAAGQGGAAGAPVVHKQTSRMGHQYRTGS</sequence>
<comment type="caution">
    <text evidence="2">The sequence shown here is derived from an EMBL/GenBank/DDBJ whole genome shotgun (WGS) entry which is preliminary data.</text>
</comment>
<organism evidence="2 3">
    <name type="scientific">Streptomyces hiroshimensis</name>
    <dbReference type="NCBI Taxonomy" id="66424"/>
    <lineage>
        <taxon>Bacteria</taxon>
        <taxon>Bacillati</taxon>
        <taxon>Actinomycetota</taxon>
        <taxon>Actinomycetes</taxon>
        <taxon>Kitasatosporales</taxon>
        <taxon>Streptomycetaceae</taxon>
        <taxon>Streptomyces</taxon>
    </lineage>
</organism>
<dbReference type="RefSeq" id="WP_190022674.1">
    <property type="nucleotide sequence ID" value="NZ_BMUT01000007.1"/>
</dbReference>
<feature type="region of interest" description="Disordered" evidence="1">
    <location>
        <begin position="93"/>
        <end position="136"/>
    </location>
</feature>